<dbReference type="EMBL" id="CP106794">
    <property type="protein sequence ID" value="UXY24896.1"/>
    <property type="molecule type" value="Genomic_DNA"/>
</dbReference>
<dbReference type="RefSeq" id="WP_263235125.1">
    <property type="nucleotide sequence ID" value="NZ_CP106794.1"/>
</dbReference>
<evidence type="ECO:0000313" key="5">
    <source>
        <dbReference type="Proteomes" id="UP001061298"/>
    </source>
</evidence>
<dbReference type="Pfam" id="PF17837">
    <property type="entry name" value="4PPT_N"/>
    <property type="match status" value="1"/>
</dbReference>
<evidence type="ECO:0000259" key="3">
    <source>
        <dbReference type="Pfam" id="PF17837"/>
    </source>
</evidence>
<dbReference type="PANTHER" id="PTHR38096:SF1">
    <property type="entry name" value="ENTEROBACTIN SYNTHASE COMPONENT D"/>
    <property type="match status" value="1"/>
</dbReference>
<keyword evidence="1 4" id="KW-0808">Transferase</keyword>
<geneLocation type="plasmid" evidence="4 5">
    <name>punmamed2</name>
</geneLocation>
<dbReference type="PANTHER" id="PTHR38096">
    <property type="entry name" value="ENTEROBACTIN SYNTHASE COMPONENT D"/>
    <property type="match status" value="1"/>
</dbReference>
<protein>
    <submittedName>
        <fullName evidence="4">4'-phosphopantetheinyl transferase superfamily protein</fullName>
    </submittedName>
</protein>
<dbReference type="PRINTS" id="PR01399">
    <property type="entry name" value="ENTSNTHTASED"/>
</dbReference>
<evidence type="ECO:0000256" key="1">
    <source>
        <dbReference type="ARBA" id="ARBA00022679"/>
    </source>
</evidence>
<sequence length="235" mass="24948">MTQLFPEEERLVSSAVEARRKEFATVRMCARSALADIGMPPAPLLPGPQGAPIWPAGVVGSMTHCTGYRAAAVARAHDMQAVGVDAEPNAPLPDGLLALVTVSAERSWLPEARASRPDVAWDRVLFSLKESVYKAWYPLTRRVLDFGDIEARIDIGGGSFTATLRVPAPTPGGARHPALEGGWLVRDGLIITATSVPTAARRVLGGGTSDPPPRNMRNAGLPAWLLRGPRTCSGS</sequence>
<dbReference type="InterPro" id="IPR003542">
    <property type="entry name" value="Enbac_synth_compD-like"/>
</dbReference>
<feature type="domain" description="4'-phosphopantetheinyl transferase N-terminal" evidence="3">
    <location>
        <begin position="7"/>
        <end position="74"/>
    </location>
</feature>
<dbReference type="Proteomes" id="UP001061298">
    <property type="component" value="Plasmid punmamed2"/>
</dbReference>
<gene>
    <name evidence="4" type="ORF">N8I84_41350</name>
</gene>
<proteinExistence type="predicted"/>
<dbReference type="Gene3D" id="3.90.470.20">
    <property type="entry name" value="4'-phosphopantetheinyl transferase domain"/>
    <property type="match status" value="1"/>
</dbReference>
<evidence type="ECO:0000313" key="4">
    <source>
        <dbReference type="EMBL" id="UXY24896.1"/>
    </source>
</evidence>
<evidence type="ECO:0000259" key="2">
    <source>
        <dbReference type="Pfam" id="PF01648"/>
    </source>
</evidence>
<dbReference type="GO" id="GO:0016740">
    <property type="term" value="F:transferase activity"/>
    <property type="evidence" value="ECO:0007669"/>
    <property type="project" value="UniProtKB-KW"/>
</dbReference>
<organism evidence="4 5">
    <name type="scientific">Streptomyces cynarae</name>
    <dbReference type="NCBI Taxonomy" id="2981134"/>
    <lineage>
        <taxon>Bacteria</taxon>
        <taxon>Bacillati</taxon>
        <taxon>Actinomycetota</taxon>
        <taxon>Actinomycetes</taxon>
        <taxon>Kitasatosporales</taxon>
        <taxon>Streptomycetaceae</taxon>
        <taxon>Streptomyces</taxon>
    </lineage>
</organism>
<feature type="domain" description="4'-phosphopantetheinyl transferase" evidence="2">
    <location>
        <begin position="81"/>
        <end position="156"/>
    </location>
</feature>
<dbReference type="Pfam" id="PF01648">
    <property type="entry name" value="ACPS"/>
    <property type="match status" value="1"/>
</dbReference>
<dbReference type="InterPro" id="IPR041354">
    <property type="entry name" value="4PPT_N"/>
</dbReference>
<dbReference type="InterPro" id="IPR008278">
    <property type="entry name" value="4-PPantetheinyl_Trfase_dom"/>
</dbReference>
<dbReference type="InterPro" id="IPR037143">
    <property type="entry name" value="4-PPantetheinyl_Trfase_dom_sf"/>
</dbReference>
<keyword evidence="4" id="KW-0614">Plasmid</keyword>
<dbReference type="SUPFAM" id="SSF56214">
    <property type="entry name" value="4'-phosphopantetheinyl transferase"/>
    <property type="match status" value="1"/>
</dbReference>
<keyword evidence="5" id="KW-1185">Reference proteome</keyword>
<name>A0ABY6EGH3_9ACTN</name>
<accession>A0ABY6EGH3</accession>
<reference evidence="4" key="1">
    <citation type="submission" date="2022-10" db="EMBL/GenBank/DDBJ databases">
        <authorList>
            <person name="Mo P."/>
        </authorList>
    </citation>
    <scope>NUCLEOTIDE SEQUENCE</scope>
    <source>
        <strain evidence="4">HUAS 13-4</strain>
        <plasmid evidence="4">punmamed2</plasmid>
    </source>
</reference>